<dbReference type="EMBL" id="JACVXA010000008">
    <property type="protein sequence ID" value="MBE3637349.1"/>
    <property type="molecule type" value="Genomic_DNA"/>
</dbReference>
<dbReference type="Proteomes" id="UP000609121">
    <property type="component" value="Unassembled WGS sequence"/>
</dbReference>
<feature type="compositionally biased region" description="Basic and acidic residues" evidence="1">
    <location>
        <begin position="8"/>
        <end position="17"/>
    </location>
</feature>
<comment type="caution">
    <text evidence="2">The sequence shown here is derived from an EMBL/GenBank/DDBJ whole genome shotgun (WGS) entry which is preliminary data.</text>
</comment>
<dbReference type="AlphaFoldDB" id="A0A8J7CUD6"/>
<evidence type="ECO:0000313" key="3">
    <source>
        <dbReference type="Proteomes" id="UP000609121"/>
    </source>
</evidence>
<dbReference type="RefSeq" id="WP_193179853.1">
    <property type="nucleotide sequence ID" value="NZ_JACVXA010000008.1"/>
</dbReference>
<evidence type="ECO:0000256" key="1">
    <source>
        <dbReference type="SAM" id="MobiDB-lite"/>
    </source>
</evidence>
<organism evidence="2 3">
    <name type="scientific">Mangrovicoccus algicola</name>
    <dbReference type="NCBI Taxonomy" id="2771008"/>
    <lineage>
        <taxon>Bacteria</taxon>
        <taxon>Pseudomonadati</taxon>
        <taxon>Pseudomonadota</taxon>
        <taxon>Alphaproteobacteria</taxon>
        <taxon>Rhodobacterales</taxon>
        <taxon>Paracoccaceae</taxon>
        <taxon>Mangrovicoccus</taxon>
    </lineage>
</organism>
<sequence length="52" mass="6288">MFDDEYHDDVVQYREPSDEPEWQDDEYHDGSDELRTSIFSKILSAFQFKRLG</sequence>
<feature type="compositionally biased region" description="Acidic residues" evidence="1">
    <location>
        <begin position="18"/>
        <end position="27"/>
    </location>
</feature>
<name>A0A8J7CUD6_9RHOB</name>
<gene>
    <name evidence="2" type="ORF">ICN82_03925</name>
</gene>
<evidence type="ECO:0000313" key="2">
    <source>
        <dbReference type="EMBL" id="MBE3637349.1"/>
    </source>
</evidence>
<reference evidence="2" key="1">
    <citation type="submission" date="2020-09" db="EMBL/GenBank/DDBJ databases">
        <title>A novel bacterium of genus Mangrovicoccus, isolated from South China Sea.</title>
        <authorList>
            <person name="Huang H."/>
            <person name="Mo K."/>
            <person name="Hu Y."/>
        </authorList>
    </citation>
    <scope>NUCLEOTIDE SEQUENCE</scope>
    <source>
        <strain evidence="2">HB182678</strain>
    </source>
</reference>
<keyword evidence="3" id="KW-1185">Reference proteome</keyword>
<protein>
    <submittedName>
        <fullName evidence="2">Uncharacterized protein</fullName>
    </submittedName>
</protein>
<accession>A0A8J7CUD6</accession>
<feature type="region of interest" description="Disordered" evidence="1">
    <location>
        <begin position="1"/>
        <end position="28"/>
    </location>
</feature>
<proteinExistence type="predicted"/>